<dbReference type="Gene3D" id="3.90.580.10">
    <property type="entry name" value="Zinc finger, CHC2-type domain"/>
    <property type="match status" value="1"/>
</dbReference>
<reference evidence="1 2" key="2">
    <citation type="submission" date="2020-11" db="EMBL/GenBank/DDBJ databases">
        <title>Description of novel Gluconobacter species.</title>
        <authorList>
            <person name="Cleenwerck I."/>
            <person name="Cnockaert M."/>
            <person name="Borremans W."/>
            <person name="Wieme A.D."/>
            <person name="De Vuyst L."/>
            <person name="Vandamme P."/>
        </authorList>
    </citation>
    <scope>NUCLEOTIDE SEQUENCE [LARGE SCALE GENOMIC DNA]</scope>
    <source>
        <strain evidence="1 2">R-71646</strain>
    </source>
</reference>
<evidence type="ECO:0008006" key="3">
    <source>
        <dbReference type="Google" id="ProtNLM"/>
    </source>
</evidence>
<gene>
    <name evidence="1" type="ORF">HKD31_07850</name>
</gene>
<sequence>MLFPRINDTARAALPSILSRWLPDGVREGPEWVALNPTRADSKRGSFKVNVRTGRWSDFATGDRGGDPVSLAAYLFNLKQHEAAKQMAVMLGISDT</sequence>
<evidence type="ECO:0000313" key="1">
    <source>
        <dbReference type="EMBL" id="MBF0882666.1"/>
    </source>
</evidence>
<dbReference type="EMBL" id="JABCQF010000004">
    <property type="protein sequence ID" value="MBF0882666.1"/>
    <property type="molecule type" value="Genomic_DNA"/>
</dbReference>
<organism evidence="1 2">
    <name type="scientific">Gluconobacter potus</name>
    <dbReference type="NCBI Taxonomy" id="2724927"/>
    <lineage>
        <taxon>Bacteria</taxon>
        <taxon>Pseudomonadati</taxon>
        <taxon>Pseudomonadota</taxon>
        <taxon>Alphaproteobacteria</taxon>
        <taxon>Acetobacterales</taxon>
        <taxon>Acetobacteraceae</taxon>
        <taxon>Gluconobacter</taxon>
    </lineage>
</organism>
<reference evidence="2" key="1">
    <citation type="submission" date="2020-04" db="EMBL/GenBank/DDBJ databases">
        <title>Description of novel Gluconacetobacter.</title>
        <authorList>
            <person name="Sombolestani A."/>
        </authorList>
    </citation>
    <scope>NUCLEOTIDE SEQUENCE [LARGE SCALE GENOMIC DNA]</scope>
    <source>
        <strain evidence="2">R-71646</strain>
    </source>
</reference>
<proteinExistence type="predicted"/>
<name>A0ABR9YLI2_9PROT</name>
<protein>
    <recommendedName>
        <fullName evidence="3">DNA primase</fullName>
    </recommendedName>
</protein>
<dbReference type="SUPFAM" id="SSF57783">
    <property type="entry name" value="Zinc beta-ribbon"/>
    <property type="match status" value="1"/>
</dbReference>
<dbReference type="Proteomes" id="UP000644588">
    <property type="component" value="Unassembled WGS sequence"/>
</dbReference>
<accession>A0ABR9YLI2</accession>
<dbReference type="InterPro" id="IPR036977">
    <property type="entry name" value="DNA_primase_Znf_CHC2"/>
</dbReference>
<evidence type="ECO:0000313" key="2">
    <source>
        <dbReference type="Proteomes" id="UP000644588"/>
    </source>
</evidence>
<dbReference type="RefSeq" id="WP_194264663.1">
    <property type="nucleotide sequence ID" value="NZ_JABCQF010000004.1"/>
</dbReference>
<comment type="caution">
    <text evidence="1">The sequence shown here is derived from an EMBL/GenBank/DDBJ whole genome shotgun (WGS) entry which is preliminary data.</text>
</comment>
<keyword evidence="2" id="KW-1185">Reference proteome</keyword>